<dbReference type="EMBL" id="GL732533">
    <property type="protein sequence ID" value="EFX85074.1"/>
    <property type="molecule type" value="Genomic_DNA"/>
</dbReference>
<name>E9G616_DAPPU</name>
<evidence type="ECO:0000256" key="1">
    <source>
        <dbReference type="SAM" id="MobiDB-lite"/>
    </source>
</evidence>
<evidence type="ECO:0000313" key="3">
    <source>
        <dbReference type="Proteomes" id="UP000000305"/>
    </source>
</evidence>
<dbReference type="AlphaFoldDB" id="E9G616"/>
<evidence type="ECO:0000313" key="2">
    <source>
        <dbReference type="EMBL" id="EFX85074.1"/>
    </source>
</evidence>
<dbReference type="KEGG" id="dpx:DAPPUDRAFT_238292"/>
<dbReference type="Proteomes" id="UP000000305">
    <property type="component" value="Unassembled WGS sequence"/>
</dbReference>
<gene>
    <name evidence="2" type="ORF">DAPPUDRAFT_238292</name>
</gene>
<keyword evidence="3" id="KW-1185">Reference proteome</keyword>
<protein>
    <submittedName>
        <fullName evidence="2">Uncharacterized protein</fullName>
    </submittedName>
</protein>
<dbReference type="HOGENOM" id="CLU_2401846_0_0_1"/>
<feature type="region of interest" description="Disordered" evidence="1">
    <location>
        <begin position="1"/>
        <end position="34"/>
    </location>
</feature>
<feature type="compositionally biased region" description="Basic and acidic residues" evidence="1">
    <location>
        <begin position="19"/>
        <end position="34"/>
    </location>
</feature>
<dbReference type="InParanoid" id="E9G616"/>
<accession>E9G616</accession>
<sequence>MTILRDQKIPKKKKKKKGNEKNRCRDVKTRSEKMDISRYTTIPLSMVQRDSHMQRRDSGELRLGDLCASEGGIQRSVTHGKTTLQLEKAEEDS</sequence>
<organism evidence="2 3">
    <name type="scientific">Daphnia pulex</name>
    <name type="common">Water flea</name>
    <dbReference type="NCBI Taxonomy" id="6669"/>
    <lineage>
        <taxon>Eukaryota</taxon>
        <taxon>Metazoa</taxon>
        <taxon>Ecdysozoa</taxon>
        <taxon>Arthropoda</taxon>
        <taxon>Crustacea</taxon>
        <taxon>Branchiopoda</taxon>
        <taxon>Diplostraca</taxon>
        <taxon>Cladocera</taxon>
        <taxon>Anomopoda</taxon>
        <taxon>Daphniidae</taxon>
        <taxon>Daphnia</taxon>
    </lineage>
</organism>
<proteinExistence type="predicted"/>
<reference evidence="2 3" key="1">
    <citation type="journal article" date="2011" name="Science">
        <title>The ecoresponsive genome of Daphnia pulex.</title>
        <authorList>
            <person name="Colbourne J.K."/>
            <person name="Pfrender M.E."/>
            <person name="Gilbert D."/>
            <person name="Thomas W.K."/>
            <person name="Tucker A."/>
            <person name="Oakley T.H."/>
            <person name="Tokishita S."/>
            <person name="Aerts A."/>
            <person name="Arnold G.J."/>
            <person name="Basu M.K."/>
            <person name="Bauer D.J."/>
            <person name="Caceres C.E."/>
            <person name="Carmel L."/>
            <person name="Casola C."/>
            <person name="Choi J.H."/>
            <person name="Detter J.C."/>
            <person name="Dong Q."/>
            <person name="Dusheyko S."/>
            <person name="Eads B.D."/>
            <person name="Frohlich T."/>
            <person name="Geiler-Samerotte K.A."/>
            <person name="Gerlach D."/>
            <person name="Hatcher P."/>
            <person name="Jogdeo S."/>
            <person name="Krijgsveld J."/>
            <person name="Kriventseva E.V."/>
            <person name="Kultz D."/>
            <person name="Laforsch C."/>
            <person name="Lindquist E."/>
            <person name="Lopez J."/>
            <person name="Manak J.R."/>
            <person name="Muller J."/>
            <person name="Pangilinan J."/>
            <person name="Patwardhan R.P."/>
            <person name="Pitluck S."/>
            <person name="Pritham E.J."/>
            <person name="Rechtsteiner A."/>
            <person name="Rho M."/>
            <person name="Rogozin I.B."/>
            <person name="Sakarya O."/>
            <person name="Salamov A."/>
            <person name="Schaack S."/>
            <person name="Shapiro H."/>
            <person name="Shiga Y."/>
            <person name="Skalitzky C."/>
            <person name="Smith Z."/>
            <person name="Souvorov A."/>
            <person name="Sung W."/>
            <person name="Tang Z."/>
            <person name="Tsuchiya D."/>
            <person name="Tu H."/>
            <person name="Vos H."/>
            <person name="Wang M."/>
            <person name="Wolf Y.I."/>
            <person name="Yamagata H."/>
            <person name="Yamada T."/>
            <person name="Ye Y."/>
            <person name="Shaw J.R."/>
            <person name="Andrews J."/>
            <person name="Crease T.J."/>
            <person name="Tang H."/>
            <person name="Lucas S.M."/>
            <person name="Robertson H.M."/>
            <person name="Bork P."/>
            <person name="Koonin E.V."/>
            <person name="Zdobnov E.M."/>
            <person name="Grigoriev I.V."/>
            <person name="Lynch M."/>
            <person name="Boore J.L."/>
        </authorList>
    </citation>
    <scope>NUCLEOTIDE SEQUENCE [LARGE SCALE GENOMIC DNA]</scope>
</reference>